<dbReference type="Proteomes" id="UP000603904">
    <property type="component" value="Unassembled WGS sequence"/>
</dbReference>
<keyword evidence="1" id="KW-0812">Transmembrane</keyword>
<sequence>MSDNERPGKRERFLFDFDPRYSPVLTVLGVTPATAGVLVGRGTLRVRFGPWVVETSLDNIVGAETTGPYTPWKAIGAHVSLADRGLTFATNTRSGLCVRFREPVRGGDPFGLLRHPGLTVTVADPAALAGHLSTRR</sequence>
<evidence type="ECO:0000256" key="1">
    <source>
        <dbReference type="SAM" id="Phobius"/>
    </source>
</evidence>
<proteinExistence type="predicted"/>
<keyword evidence="1" id="KW-0472">Membrane</keyword>
<evidence type="ECO:0000313" key="3">
    <source>
        <dbReference type="Proteomes" id="UP000603904"/>
    </source>
</evidence>
<organism evidence="2 3">
    <name type="scientific">Microbispora corallina</name>
    <dbReference type="NCBI Taxonomy" id="83302"/>
    <lineage>
        <taxon>Bacteria</taxon>
        <taxon>Bacillati</taxon>
        <taxon>Actinomycetota</taxon>
        <taxon>Actinomycetes</taxon>
        <taxon>Streptosporangiales</taxon>
        <taxon>Streptosporangiaceae</taxon>
        <taxon>Microbispora</taxon>
    </lineage>
</organism>
<dbReference type="EMBL" id="BOOC01000039">
    <property type="protein sequence ID" value="GIH43401.1"/>
    <property type="molecule type" value="Genomic_DNA"/>
</dbReference>
<accession>A0ABQ4G8N5</accession>
<dbReference type="RefSeq" id="WP_204060521.1">
    <property type="nucleotide sequence ID" value="NZ_BAAAGP010000013.1"/>
</dbReference>
<feature type="transmembrane region" description="Helical" evidence="1">
    <location>
        <begin position="20"/>
        <end position="39"/>
    </location>
</feature>
<evidence type="ECO:0000313" key="2">
    <source>
        <dbReference type="EMBL" id="GIH43401.1"/>
    </source>
</evidence>
<comment type="caution">
    <text evidence="2">The sequence shown here is derived from an EMBL/GenBank/DDBJ whole genome shotgun (WGS) entry which is preliminary data.</text>
</comment>
<name>A0ABQ4G8N5_9ACTN</name>
<reference evidence="2 3" key="1">
    <citation type="submission" date="2021-01" db="EMBL/GenBank/DDBJ databases">
        <title>Whole genome shotgun sequence of Microbispora corallina NBRC 16416.</title>
        <authorList>
            <person name="Komaki H."/>
            <person name="Tamura T."/>
        </authorList>
    </citation>
    <scope>NUCLEOTIDE SEQUENCE [LARGE SCALE GENOMIC DNA]</scope>
    <source>
        <strain evidence="2 3">NBRC 16416</strain>
    </source>
</reference>
<gene>
    <name evidence="2" type="ORF">Mco01_64010</name>
</gene>
<keyword evidence="1" id="KW-1133">Transmembrane helix</keyword>
<keyword evidence="3" id="KW-1185">Reference proteome</keyword>
<protein>
    <submittedName>
        <fullName evidence="2">Uncharacterized protein</fullName>
    </submittedName>
</protein>